<dbReference type="AlphaFoldDB" id="A0A8J3FEM8"/>
<reference evidence="2" key="1">
    <citation type="journal article" date="2014" name="Int. J. Syst. Evol. Microbiol.">
        <title>Complete genome sequence of Corynebacterium casei LMG S-19264T (=DSM 44701T), isolated from a smear-ripened cheese.</title>
        <authorList>
            <consortium name="US DOE Joint Genome Institute (JGI-PGF)"/>
            <person name="Walter F."/>
            <person name="Albersmeier A."/>
            <person name="Kalinowski J."/>
            <person name="Ruckert C."/>
        </authorList>
    </citation>
    <scope>NUCLEOTIDE SEQUENCE</scope>
    <source>
        <strain evidence="2">JCM 3090</strain>
    </source>
</reference>
<feature type="chain" id="PRO_5038919407" description="Lipoprotein" evidence="1">
    <location>
        <begin position="24"/>
        <end position="200"/>
    </location>
</feature>
<accession>A0A8J3FEM8</accession>
<protein>
    <recommendedName>
        <fullName evidence="4">Lipoprotein</fullName>
    </recommendedName>
</protein>
<evidence type="ECO:0008006" key="4">
    <source>
        <dbReference type="Google" id="ProtNLM"/>
    </source>
</evidence>
<proteinExistence type="predicted"/>
<feature type="signal peptide" evidence="1">
    <location>
        <begin position="1"/>
        <end position="23"/>
    </location>
</feature>
<evidence type="ECO:0000313" key="2">
    <source>
        <dbReference type="EMBL" id="GGK01151.1"/>
    </source>
</evidence>
<dbReference type="PROSITE" id="PS51257">
    <property type="entry name" value="PROKAR_LIPOPROTEIN"/>
    <property type="match status" value="1"/>
</dbReference>
<evidence type="ECO:0000313" key="3">
    <source>
        <dbReference type="Proteomes" id="UP000649739"/>
    </source>
</evidence>
<evidence type="ECO:0000256" key="1">
    <source>
        <dbReference type="SAM" id="SignalP"/>
    </source>
</evidence>
<dbReference type="EMBL" id="BMQB01000007">
    <property type="protein sequence ID" value="GGK01151.1"/>
    <property type="molecule type" value="Genomic_DNA"/>
</dbReference>
<dbReference type="Proteomes" id="UP000649739">
    <property type="component" value="Unassembled WGS sequence"/>
</dbReference>
<gene>
    <name evidence="2" type="ORF">GCM10010123_33910</name>
</gene>
<comment type="caution">
    <text evidence="2">The sequence shown here is derived from an EMBL/GenBank/DDBJ whole genome shotgun (WGS) entry which is preliminary data.</text>
</comment>
<organism evidence="2 3">
    <name type="scientific">Pilimelia anulata</name>
    <dbReference type="NCBI Taxonomy" id="53371"/>
    <lineage>
        <taxon>Bacteria</taxon>
        <taxon>Bacillati</taxon>
        <taxon>Actinomycetota</taxon>
        <taxon>Actinomycetes</taxon>
        <taxon>Micromonosporales</taxon>
        <taxon>Micromonosporaceae</taxon>
        <taxon>Pilimelia</taxon>
    </lineage>
</organism>
<keyword evidence="1" id="KW-0732">Signal</keyword>
<keyword evidence="3" id="KW-1185">Reference proteome</keyword>
<sequence length="200" mass="21235">MRQTGRVAVGWLPTVAAVTAVMAGATGCGSVVDRPREDAVGAPTATPTPTTDLALTRASARIADWATDSYADSFAGVWIRDDPPSLVLYRRPAAGFDAAARQRAGGVAMEFRDAKHSLRELRTVAAGVMGDREQWSQRGVKVISATPLVDGSAVEIAIFNYSSDKQNLLDAQYRGRVRVVGGDPIVPPLRFVSPSASPNR</sequence>
<name>A0A8J3FEM8_9ACTN</name>
<reference evidence="2" key="2">
    <citation type="submission" date="2020-09" db="EMBL/GenBank/DDBJ databases">
        <authorList>
            <person name="Sun Q."/>
            <person name="Ohkuma M."/>
        </authorList>
    </citation>
    <scope>NUCLEOTIDE SEQUENCE</scope>
    <source>
        <strain evidence="2">JCM 3090</strain>
    </source>
</reference>